<dbReference type="EMBL" id="MFEH01000003">
    <property type="protein sequence ID" value="OGE73972.1"/>
    <property type="molecule type" value="Genomic_DNA"/>
</dbReference>
<comment type="caution">
    <text evidence="3">The sequence shown here is derived from an EMBL/GenBank/DDBJ whole genome shotgun (WGS) entry which is preliminary data.</text>
</comment>
<evidence type="ECO:0000256" key="1">
    <source>
        <dbReference type="SAM" id="Coils"/>
    </source>
</evidence>
<accession>A0A1F5N8W5</accession>
<dbReference type="Proteomes" id="UP000177610">
    <property type="component" value="Unassembled WGS sequence"/>
</dbReference>
<evidence type="ECO:0008006" key="5">
    <source>
        <dbReference type="Google" id="ProtNLM"/>
    </source>
</evidence>
<keyword evidence="2" id="KW-0472">Membrane</keyword>
<keyword evidence="2" id="KW-1133">Transmembrane helix</keyword>
<feature type="coiled-coil region" evidence="1">
    <location>
        <begin position="51"/>
        <end position="78"/>
    </location>
</feature>
<organism evidence="3 4">
    <name type="scientific">Candidatus Doudnabacteria bacterium RIFCSPHIGHO2_01_FULL_41_86</name>
    <dbReference type="NCBI Taxonomy" id="1817821"/>
    <lineage>
        <taxon>Bacteria</taxon>
        <taxon>Candidatus Doudnaibacteriota</taxon>
    </lineage>
</organism>
<dbReference type="STRING" id="1817821.A2717_00345"/>
<keyword evidence="2" id="KW-0812">Transmembrane</keyword>
<gene>
    <name evidence="3" type="ORF">A2717_00345</name>
</gene>
<evidence type="ECO:0000313" key="4">
    <source>
        <dbReference type="Proteomes" id="UP000177610"/>
    </source>
</evidence>
<reference evidence="3 4" key="1">
    <citation type="journal article" date="2016" name="Nat. Commun.">
        <title>Thousands of microbial genomes shed light on interconnected biogeochemical processes in an aquifer system.</title>
        <authorList>
            <person name="Anantharaman K."/>
            <person name="Brown C.T."/>
            <person name="Hug L.A."/>
            <person name="Sharon I."/>
            <person name="Castelle C.J."/>
            <person name="Probst A.J."/>
            <person name="Thomas B.C."/>
            <person name="Singh A."/>
            <person name="Wilkins M.J."/>
            <person name="Karaoz U."/>
            <person name="Brodie E.L."/>
            <person name="Williams K.H."/>
            <person name="Hubbard S.S."/>
            <person name="Banfield J.F."/>
        </authorList>
    </citation>
    <scope>NUCLEOTIDE SEQUENCE [LARGE SCALE GENOMIC DNA]</scope>
</reference>
<evidence type="ECO:0000313" key="3">
    <source>
        <dbReference type="EMBL" id="OGE73972.1"/>
    </source>
</evidence>
<sequence length="154" mass="17305">MNETNLLYLSLGLSGLLLLAVIWLVIRVTKLNQVRKEFFSSGIKKDLEQILVEQNRSISIINKDIRQIEKEIAQGQKDNTQNFQKIGFIRFNPFDDAGGNISFALALLNSHNDGFVLSSLHGRDGTRVYAKVVRSGLSESQLTEEEVEAIKKAK</sequence>
<dbReference type="InterPro" id="IPR027981">
    <property type="entry name" value="DUF4446"/>
</dbReference>
<name>A0A1F5N8W5_9BACT</name>
<evidence type="ECO:0000256" key="2">
    <source>
        <dbReference type="SAM" id="Phobius"/>
    </source>
</evidence>
<dbReference type="Pfam" id="PF14584">
    <property type="entry name" value="DUF4446"/>
    <property type="match status" value="1"/>
</dbReference>
<dbReference type="AlphaFoldDB" id="A0A1F5N8W5"/>
<protein>
    <recommendedName>
        <fullName evidence="5">DUF4446 domain-containing protein</fullName>
    </recommendedName>
</protein>
<feature type="transmembrane region" description="Helical" evidence="2">
    <location>
        <begin position="6"/>
        <end position="26"/>
    </location>
</feature>
<keyword evidence="1" id="KW-0175">Coiled coil</keyword>
<proteinExistence type="predicted"/>